<organism evidence="3 4">
    <name type="scientific">Streptomyces griseoincarnatus</name>
    <dbReference type="NCBI Taxonomy" id="29305"/>
    <lineage>
        <taxon>Bacteria</taxon>
        <taxon>Bacillati</taxon>
        <taxon>Actinomycetota</taxon>
        <taxon>Actinomycetes</taxon>
        <taxon>Kitasatosporales</taxon>
        <taxon>Streptomycetaceae</taxon>
        <taxon>Streptomyces</taxon>
        <taxon>Streptomyces griseoincarnatus group</taxon>
    </lineage>
</organism>
<evidence type="ECO:0000259" key="2">
    <source>
        <dbReference type="PROSITE" id="PS50011"/>
    </source>
</evidence>
<dbReference type="InterPro" id="IPR011047">
    <property type="entry name" value="Quinoprotein_ADH-like_sf"/>
</dbReference>
<dbReference type="InterPro" id="IPR011009">
    <property type="entry name" value="Kinase-like_dom_sf"/>
</dbReference>
<dbReference type="SUPFAM" id="SSF50998">
    <property type="entry name" value="Quinoprotein alcohol dehydrogenase-like"/>
    <property type="match status" value="1"/>
</dbReference>
<dbReference type="Gene3D" id="1.10.510.10">
    <property type="entry name" value="Transferase(Phosphotransferase) domain 1"/>
    <property type="match status" value="1"/>
</dbReference>
<proteinExistence type="predicted"/>
<dbReference type="SUPFAM" id="SSF56112">
    <property type="entry name" value="Protein kinase-like (PK-like)"/>
    <property type="match status" value="1"/>
</dbReference>
<evidence type="ECO:0000313" key="4">
    <source>
        <dbReference type="Proteomes" id="UP001523263"/>
    </source>
</evidence>
<reference evidence="3 4" key="1">
    <citation type="submission" date="2022-06" db="EMBL/GenBank/DDBJ databases">
        <title>Whole genome sequence of Streptomyces griseoincarnatus RB7AG.</title>
        <authorList>
            <person name="Ray L."/>
            <person name="Behera S."/>
            <person name="Panda A.N."/>
        </authorList>
    </citation>
    <scope>NUCLEOTIDE SEQUENCE [LARGE SCALE GENOMIC DNA]</scope>
    <source>
        <strain evidence="3 4">RB7AG</strain>
    </source>
</reference>
<dbReference type="Pfam" id="PF13360">
    <property type="entry name" value="PQQ_2"/>
    <property type="match status" value="1"/>
</dbReference>
<accession>A0ABT0VNT1</accession>
<comment type="caution">
    <text evidence="3">The sequence shown here is derived from an EMBL/GenBank/DDBJ whole genome shotgun (WGS) entry which is preliminary data.</text>
</comment>
<protein>
    <submittedName>
        <fullName evidence="3">PQQ-binding-like beta-propeller repeat protein</fullName>
    </submittedName>
</protein>
<evidence type="ECO:0000256" key="1">
    <source>
        <dbReference type="SAM" id="MobiDB-lite"/>
    </source>
</evidence>
<name>A0ABT0VNT1_STRGI</name>
<dbReference type="InterPro" id="IPR000719">
    <property type="entry name" value="Prot_kinase_dom"/>
</dbReference>
<gene>
    <name evidence="3" type="ORF">NC658_07105</name>
</gene>
<dbReference type="SMART" id="SM00220">
    <property type="entry name" value="S_TKc"/>
    <property type="match status" value="1"/>
</dbReference>
<dbReference type="RefSeq" id="WP_251097757.1">
    <property type="nucleotide sequence ID" value="NZ_JAMQBH010000002.1"/>
</dbReference>
<dbReference type="InterPro" id="IPR015943">
    <property type="entry name" value="WD40/YVTN_repeat-like_dom_sf"/>
</dbReference>
<dbReference type="InterPro" id="IPR002372">
    <property type="entry name" value="PQQ_rpt_dom"/>
</dbReference>
<keyword evidence="4" id="KW-1185">Reference proteome</keyword>
<sequence length="766" mass="80999">MKTLGDFRLVRPAGEGTLGYTYRGVASDGTSWAVKEMHPNWGPPRVTWQRVQEVLWSFSRLREASDPALAVALHTLRAVSGYDDETDRAWVATPWLDAGADGDGIPAVSLADALLSGTPLPAEAALYLMWQLLDLAQQLHAHGLTLSGLKPSNLFLTTGGAVVVDIHLALRLRELLHGPGAPTGGTRPPFLWAEAQWLPPELRRADAVPHPAGSLYTVGAITTFACTGTALFPTTDVIDALTHRKDNREAFEDALAHWSAGQGREGARLRRTASKSVRHRSWARPGAKRLRRLIVPPLWGNRRRAVYCNAWCEYVRSALLHESAAVEDAGSRPGRTASPRPVEPPAPPPGASRPAGTGASRKRPPVVSAESTVPGAGQPGQRSPDGTPAPVLASATPSAPSVPGDAGPAIGDRTASSVSDTGGTRVLSPARAGTPTGGSGTGQAWQWAWTLETDGPLLAPPLVMDSQLVVTCEGSAHVIDATTGSRNVDLVLRGTADSTPVIWNSRLWWALRDGVLSGYDLLNPDREARLELDGDPGPHSPVVANGRLLVGTTHGLFTFEPPGSAGESAGQRLIWLDEPVVSPLATDGVRLWVPTEGRGLITVRLSTLESQGPHPPWDAAGCAPTLLADGAYIGDALGTVRQLTSEGISRRRWRVSGLPVTAPPVVHGDLLLVSDHAGTVVALSPGQDDEVWRAATDGDGRRAVTVIDDVVHVCGARSVRRLDARTGRELPPLTPDGSVPTSVSATPGHLHVGFADGRLSTWRRPG</sequence>
<dbReference type="EMBL" id="JAMQBH010000002">
    <property type="protein sequence ID" value="MCM2513029.1"/>
    <property type="molecule type" value="Genomic_DNA"/>
</dbReference>
<dbReference type="Gene3D" id="2.130.10.10">
    <property type="entry name" value="YVTN repeat-like/Quinoprotein amine dehydrogenase"/>
    <property type="match status" value="1"/>
</dbReference>
<dbReference type="PROSITE" id="PS50011">
    <property type="entry name" value="PROTEIN_KINASE_DOM"/>
    <property type="match status" value="1"/>
</dbReference>
<evidence type="ECO:0000313" key="3">
    <source>
        <dbReference type="EMBL" id="MCM2513029.1"/>
    </source>
</evidence>
<feature type="compositionally biased region" description="Pro residues" evidence="1">
    <location>
        <begin position="341"/>
        <end position="351"/>
    </location>
</feature>
<feature type="region of interest" description="Disordered" evidence="1">
    <location>
        <begin position="327"/>
        <end position="441"/>
    </location>
</feature>
<feature type="domain" description="Protein kinase" evidence="2">
    <location>
        <begin position="7"/>
        <end position="298"/>
    </location>
</feature>
<dbReference type="Proteomes" id="UP001523263">
    <property type="component" value="Unassembled WGS sequence"/>
</dbReference>
<feature type="region of interest" description="Disordered" evidence="1">
    <location>
        <begin position="725"/>
        <end position="747"/>
    </location>
</feature>
<dbReference type="Gene3D" id="2.40.10.480">
    <property type="match status" value="1"/>
</dbReference>